<dbReference type="PANTHER" id="PTHR13484">
    <property type="entry name" value="FIP1-LIKE 1 PROTEIN"/>
    <property type="match status" value="1"/>
</dbReference>
<comment type="subcellular location">
    <subcellularLocation>
        <location evidence="1">Nucleus</location>
    </subcellularLocation>
</comment>
<feature type="region of interest" description="Disordered" evidence="5">
    <location>
        <begin position="184"/>
        <end position="205"/>
    </location>
</feature>
<dbReference type="PANTHER" id="PTHR13484:SF0">
    <property type="entry name" value="PRE-MRNA 3'-END-PROCESSING FACTOR FIP1"/>
    <property type="match status" value="1"/>
</dbReference>
<gene>
    <name evidence="7" type="ORF">BOKJ2_LOCUS7632</name>
</gene>
<dbReference type="EMBL" id="CAJFCW020000004">
    <property type="protein sequence ID" value="CAG9110423.1"/>
    <property type="molecule type" value="Genomic_DNA"/>
</dbReference>
<feature type="compositionally biased region" description="Low complexity" evidence="5">
    <location>
        <begin position="217"/>
        <end position="242"/>
    </location>
</feature>
<sequence>MPAVEQMEENEENGVQNGNSQETSEKPESQLFFGSDDSSDEDMQVTIGEIKKNTPFQKQTGPVSKVDMDGEPEHDGKIIYDLDLAAMEEKPWQKPGADITDYFNYGFTEETWNLYCERQRKLRTEYGNQKDVNRTIMSGISLNSTQINIPNLNTTSGRHLVNLAGPDRPQKANKMIYDLSKPSENLPILTDSEPTSPDAGLGSIPILSFSKPSDFAPSVSSSTVSVPTDGPPGVDGPPGDDTIASFDASVPPPSFNPNVPPPNMGAGGMMNMPPPIFNAPPMHVSAGFGQNSNQFNSRPSPLMNRQFQGGYDEERPRYSRRDRDDNEDEGSRRSRRRRSRSGSQKRRKEERDHDRDRDRDRDRERRSKRTRDDRERRRSRDHDDSYEKEKKRSKKHERDRSRERSERSSRRREHVEVKRELSPDAPPGMDDLPPGTE</sequence>
<evidence type="ECO:0000256" key="5">
    <source>
        <dbReference type="SAM" id="MobiDB-lite"/>
    </source>
</evidence>
<dbReference type="InterPro" id="IPR007854">
    <property type="entry name" value="Fip1_dom"/>
</dbReference>
<feature type="compositionally biased region" description="Low complexity" evidence="5">
    <location>
        <begin position="13"/>
        <end position="22"/>
    </location>
</feature>
<evidence type="ECO:0000313" key="8">
    <source>
        <dbReference type="Proteomes" id="UP000614601"/>
    </source>
</evidence>
<dbReference type="OrthoDB" id="1917198at2759"/>
<dbReference type="GO" id="GO:0006397">
    <property type="term" value="P:mRNA processing"/>
    <property type="evidence" value="ECO:0007669"/>
    <property type="project" value="UniProtKB-KW"/>
</dbReference>
<feature type="domain" description="Pre-mRNA polyadenylation factor Fip1" evidence="6">
    <location>
        <begin position="81"/>
        <end position="123"/>
    </location>
</feature>
<proteinExistence type="inferred from homology"/>
<dbReference type="AlphaFoldDB" id="A0A811KU78"/>
<evidence type="ECO:0000313" key="7">
    <source>
        <dbReference type="EMBL" id="CAD5218422.1"/>
    </source>
</evidence>
<evidence type="ECO:0000259" key="6">
    <source>
        <dbReference type="Pfam" id="PF05182"/>
    </source>
</evidence>
<feature type="compositionally biased region" description="Acidic residues" evidence="5">
    <location>
        <begin position="1"/>
        <end position="12"/>
    </location>
</feature>
<feature type="compositionally biased region" description="Basic and acidic residues" evidence="5">
    <location>
        <begin position="312"/>
        <end position="332"/>
    </location>
</feature>
<keyword evidence="3" id="KW-0507">mRNA processing</keyword>
<dbReference type="EMBL" id="CAJFDH010000004">
    <property type="protein sequence ID" value="CAD5218422.1"/>
    <property type="molecule type" value="Genomic_DNA"/>
</dbReference>
<feature type="compositionally biased region" description="Basic and acidic residues" evidence="5">
    <location>
        <begin position="347"/>
        <end position="422"/>
    </location>
</feature>
<keyword evidence="4" id="KW-0539">Nucleus</keyword>
<dbReference type="Proteomes" id="UP000783686">
    <property type="component" value="Unassembled WGS sequence"/>
</dbReference>
<comment type="caution">
    <text evidence="7">The sequence shown here is derived from an EMBL/GenBank/DDBJ whole genome shotgun (WGS) entry which is preliminary data.</text>
</comment>
<dbReference type="Proteomes" id="UP000614601">
    <property type="component" value="Unassembled WGS sequence"/>
</dbReference>
<feature type="compositionally biased region" description="Basic residues" evidence="5">
    <location>
        <begin position="333"/>
        <end position="346"/>
    </location>
</feature>
<name>A0A811KU78_9BILA</name>
<dbReference type="InterPro" id="IPR051187">
    <property type="entry name" value="Pre-mRNA_3'-end_processing_reg"/>
</dbReference>
<evidence type="ECO:0000256" key="3">
    <source>
        <dbReference type="ARBA" id="ARBA00022664"/>
    </source>
</evidence>
<keyword evidence="8" id="KW-1185">Reference proteome</keyword>
<accession>A0A811KU78</accession>
<reference evidence="7" key="1">
    <citation type="submission" date="2020-09" db="EMBL/GenBank/DDBJ databases">
        <authorList>
            <person name="Kikuchi T."/>
        </authorList>
    </citation>
    <scope>NUCLEOTIDE SEQUENCE</scope>
    <source>
        <strain evidence="7">SH1</strain>
    </source>
</reference>
<evidence type="ECO:0000256" key="4">
    <source>
        <dbReference type="ARBA" id="ARBA00023242"/>
    </source>
</evidence>
<feature type="region of interest" description="Disordered" evidence="5">
    <location>
        <begin position="1"/>
        <end position="72"/>
    </location>
</feature>
<protein>
    <recommendedName>
        <fullName evidence="6">Pre-mRNA polyadenylation factor Fip1 domain-containing protein</fullName>
    </recommendedName>
</protein>
<feature type="compositionally biased region" description="Polar residues" evidence="5">
    <location>
        <begin position="288"/>
        <end position="307"/>
    </location>
</feature>
<evidence type="ECO:0000256" key="2">
    <source>
        <dbReference type="ARBA" id="ARBA00007459"/>
    </source>
</evidence>
<evidence type="ECO:0000256" key="1">
    <source>
        <dbReference type="ARBA" id="ARBA00004123"/>
    </source>
</evidence>
<organism evidence="7 8">
    <name type="scientific">Bursaphelenchus okinawaensis</name>
    <dbReference type="NCBI Taxonomy" id="465554"/>
    <lineage>
        <taxon>Eukaryota</taxon>
        <taxon>Metazoa</taxon>
        <taxon>Ecdysozoa</taxon>
        <taxon>Nematoda</taxon>
        <taxon>Chromadorea</taxon>
        <taxon>Rhabditida</taxon>
        <taxon>Tylenchina</taxon>
        <taxon>Tylenchomorpha</taxon>
        <taxon>Aphelenchoidea</taxon>
        <taxon>Aphelenchoididae</taxon>
        <taxon>Bursaphelenchus</taxon>
    </lineage>
</organism>
<feature type="region of interest" description="Disordered" evidence="5">
    <location>
        <begin position="217"/>
        <end position="437"/>
    </location>
</feature>
<feature type="compositionally biased region" description="Pro residues" evidence="5">
    <location>
        <begin position="250"/>
        <end position="263"/>
    </location>
</feature>
<dbReference type="GO" id="GO:0005847">
    <property type="term" value="C:mRNA cleavage and polyadenylation specificity factor complex"/>
    <property type="evidence" value="ECO:0007669"/>
    <property type="project" value="TreeGrafter"/>
</dbReference>
<comment type="similarity">
    <text evidence="2">Belongs to the FIP1 family.</text>
</comment>
<dbReference type="Pfam" id="PF05182">
    <property type="entry name" value="Fip1"/>
    <property type="match status" value="1"/>
</dbReference>